<dbReference type="EMBL" id="JAVDRF010000008">
    <property type="protein sequence ID" value="MDR6537946.1"/>
    <property type="molecule type" value="Genomic_DNA"/>
</dbReference>
<name>A0ABU1NJA1_9BURK</name>
<dbReference type="RefSeq" id="WP_309904282.1">
    <property type="nucleotide sequence ID" value="NZ_JAVDRF010000008.1"/>
</dbReference>
<feature type="transmembrane region" description="Helical" evidence="2">
    <location>
        <begin position="77"/>
        <end position="108"/>
    </location>
</feature>
<evidence type="ECO:0000313" key="4">
    <source>
        <dbReference type="Proteomes" id="UP001184230"/>
    </source>
</evidence>
<keyword evidence="4" id="KW-1185">Reference proteome</keyword>
<reference evidence="3 4" key="1">
    <citation type="submission" date="2023-07" db="EMBL/GenBank/DDBJ databases">
        <title>Sorghum-associated microbial communities from plants grown in Nebraska, USA.</title>
        <authorList>
            <person name="Schachtman D."/>
        </authorList>
    </citation>
    <scope>NUCLEOTIDE SEQUENCE [LARGE SCALE GENOMIC DNA]</scope>
    <source>
        <strain evidence="3 4">DS1781</strain>
    </source>
</reference>
<keyword evidence="2" id="KW-0472">Membrane</keyword>
<keyword evidence="2" id="KW-1133">Transmembrane helix</keyword>
<evidence type="ECO:0000313" key="3">
    <source>
        <dbReference type="EMBL" id="MDR6537946.1"/>
    </source>
</evidence>
<protein>
    <submittedName>
        <fullName evidence="3">Uncharacterized protein</fullName>
    </submittedName>
</protein>
<comment type="caution">
    <text evidence="3">The sequence shown here is derived from an EMBL/GenBank/DDBJ whole genome shotgun (WGS) entry which is preliminary data.</text>
</comment>
<sequence>MNPQWNTPPDGDFARYVERLTAQAAQPRGQPQEGEHVLDAGMTPQHEVQPARQPQNDAPQAAARAGLGRNLLKGLGIAWLLALLVLLAAKASPSIVIALFAGGLWLAYKLRHLVFPPGVESWKQWLQQAAERQQQLQQQQQRKRNPK</sequence>
<feature type="region of interest" description="Disordered" evidence="1">
    <location>
        <begin position="24"/>
        <end position="62"/>
    </location>
</feature>
<evidence type="ECO:0000256" key="1">
    <source>
        <dbReference type="SAM" id="MobiDB-lite"/>
    </source>
</evidence>
<accession>A0ABU1NJA1</accession>
<organism evidence="3 4">
    <name type="scientific">Variovorax soli</name>
    <dbReference type="NCBI Taxonomy" id="376815"/>
    <lineage>
        <taxon>Bacteria</taxon>
        <taxon>Pseudomonadati</taxon>
        <taxon>Pseudomonadota</taxon>
        <taxon>Betaproteobacteria</taxon>
        <taxon>Burkholderiales</taxon>
        <taxon>Comamonadaceae</taxon>
        <taxon>Variovorax</taxon>
    </lineage>
</organism>
<keyword evidence="2" id="KW-0812">Transmembrane</keyword>
<dbReference type="Proteomes" id="UP001184230">
    <property type="component" value="Unassembled WGS sequence"/>
</dbReference>
<evidence type="ECO:0000256" key="2">
    <source>
        <dbReference type="SAM" id="Phobius"/>
    </source>
</evidence>
<proteinExistence type="predicted"/>
<gene>
    <name evidence="3" type="ORF">J2739_003732</name>
</gene>